<dbReference type="GO" id="GO:1901982">
    <property type="term" value="F:maltose binding"/>
    <property type="evidence" value="ECO:0007669"/>
    <property type="project" value="TreeGrafter"/>
</dbReference>
<dbReference type="AlphaFoldDB" id="A0A9D2NNS3"/>
<evidence type="ECO:0000256" key="1">
    <source>
        <dbReference type="ARBA" id="ARBA00008520"/>
    </source>
</evidence>
<evidence type="ECO:0000256" key="2">
    <source>
        <dbReference type="ARBA" id="ARBA00022448"/>
    </source>
</evidence>
<dbReference type="CDD" id="cd13585">
    <property type="entry name" value="PBP2_TMBP_like"/>
    <property type="match status" value="1"/>
</dbReference>
<dbReference type="Pfam" id="PF01547">
    <property type="entry name" value="SBP_bac_1"/>
    <property type="match status" value="1"/>
</dbReference>
<reference evidence="5" key="1">
    <citation type="journal article" date="2021" name="PeerJ">
        <title>Extensive microbial diversity within the chicken gut microbiome revealed by metagenomics and culture.</title>
        <authorList>
            <person name="Gilroy R."/>
            <person name="Ravi A."/>
            <person name="Getino M."/>
            <person name="Pursley I."/>
            <person name="Horton D.L."/>
            <person name="Alikhan N.F."/>
            <person name="Baker D."/>
            <person name="Gharbi K."/>
            <person name="Hall N."/>
            <person name="Watson M."/>
            <person name="Adriaenssens E.M."/>
            <person name="Foster-Nyarko E."/>
            <person name="Jarju S."/>
            <person name="Secka A."/>
            <person name="Antonio M."/>
            <person name="Oren A."/>
            <person name="Chaudhuri R.R."/>
            <person name="La Ragione R."/>
            <person name="Hildebrand F."/>
            <person name="Pallen M.J."/>
        </authorList>
    </citation>
    <scope>NUCLEOTIDE SEQUENCE</scope>
    <source>
        <strain evidence="5">ChiW19-954</strain>
    </source>
</reference>
<feature type="signal peptide" evidence="4">
    <location>
        <begin position="1"/>
        <end position="20"/>
    </location>
</feature>
<protein>
    <submittedName>
        <fullName evidence="5">Sugar ABC transporter substrate-binding protein</fullName>
    </submittedName>
</protein>
<keyword evidence="3 4" id="KW-0732">Signal</keyword>
<dbReference type="GO" id="GO:0042956">
    <property type="term" value="P:maltodextrin transmembrane transport"/>
    <property type="evidence" value="ECO:0007669"/>
    <property type="project" value="TreeGrafter"/>
</dbReference>
<dbReference type="EMBL" id="DWWO01000113">
    <property type="protein sequence ID" value="HJC34796.1"/>
    <property type="molecule type" value="Genomic_DNA"/>
</dbReference>
<dbReference type="Gene3D" id="3.40.190.10">
    <property type="entry name" value="Periplasmic binding protein-like II"/>
    <property type="match status" value="1"/>
</dbReference>
<dbReference type="SUPFAM" id="SSF53850">
    <property type="entry name" value="Periplasmic binding protein-like II"/>
    <property type="match status" value="1"/>
</dbReference>
<dbReference type="InterPro" id="IPR006059">
    <property type="entry name" value="SBP"/>
</dbReference>
<sequence>MKKRVLSILLAATMVGTMIAGCGNSGGNSEGGSSDSGDGEGSSITVLVESGSPAEALANETAADFEAETGCKVVVDAVAYTGMYDKLSTEIQSGQAAHDVACMDFVWLAAFADAIEPLQDADTSDFLPTLEESGTIDGNLLGYPMWTNCKILIYRKDLIPEDQVPTTWDEYKAMAEKTATGDVYGTTVFGSGSDAVCSFLDFACQAGAEGLVFDEEGNVNITDQAYVDALDFMVEMANADYSPTDSLATAATESQELFTNGKVAMQINWSHQYPAAVEALGADKVGCAPMIAGSAGIGATTGPWYQCIMKNSENKEMAQKYVEYMYDHNADYMDLTLKIAGRTSVYEEAGQEAGNEHTTAVLTTLESAQSQPRPMVSTWAQIEEVLTGVVESCLGGADVNETLESAQAEIEAIGK</sequence>
<reference evidence="5" key="2">
    <citation type="submission" date="2021-04" db="EMBL/GenBank/DDBJ databases">
        <authorList>
            <person name="Gilroy R."/>
        </authorList>
    </citation>
    <scope>NUCLEOTIDE SEQUENCE</scope>
    <source>
        <strain evidence="5">ChiW19-954</strain>
    </source>
</reference>
<evidence type="ECO:0000256" key="4">
    <source>
        <dbReference type="SAM" id="SignalP"/>
    </source>
</evidence>
<dbReference type="PROSITE" id="PS51257">
    <property type="entry name" value="PROKAR_LIPOPROTEIN"/>
    <property type="match status" value="1"/>
</dbReference>
<dbReference type="GO" id="GO:0015768">
    <property type="term" value="P:maltose transport"/>
    <property type="evidence" value="ECO:0007669"/>
    <property type="project" value="TreeGrafter"/>
</dbReference>
<proteinExistence type="inferred from homology"/>
<keyword evidence="2" id="KW-0813">Transport</keyword>
<feature type="chain" id="PRO_5038713436" evidence="4">
    <location>
        <begin position="21"/>
        <end position="415"/>
    </location>
</feature>
<name>A0A9D2NNS3_9FIRM</name>
<evidence type="ECO:0000313" key="6">
    <source>
        <dbReference type="Proteomes" id="UP000823890"/>
    </source>
</evidence>
<evidence type="ECO:0000313" key="5">
    <source>
        <dbReference type="EMBL" id="HJC34796.1"/>
    </source>
</evidence>
<accession>A0A9D2NNS3</accession>
<comment type="caution">
    <text evidence="5">The sequence shown here is derived from an EMBL/GenBank/DDBJ whole genome shotgun (WGS) entry which is preliminary data.</text>
</comment>
<dbReference type="PANTHER" id="PTHR30061">
    <property type="entry name" value="MALTOSE-BINDING PERIPLASMIC PROTEIN"/>
    <property type="match status" value="1"/>
</dbReference>
<dbReference type="GO" id="GO:0055052">
    <property type="term" value="C:ATP-binding cassette (ABC) transporter complex, substrate-binding subunit-containing"/>
    <property type="evidence" value="ECO:0007669"/>
    <property type="project" value="TreeGrafter"/>
</dbReference>
<evidence type="ECO:0000256" key="3">
    <source>
        <dbReference type="ARBA" id="ARBA00022729"/>
    </source>
</evidence>
<gene>
    <name evidence="5" type="ORF">H9758_09435</name>
</gene>
<dbReference type="PANTHER" id="PTHR30061:SF50">
    <property type="entry name" value="MALTOSE_MALTODEXTRIN-BINDING PERIPLASMIC PROTEIN"/>
    <property type="match status" value="1"/>
</dbReference>
<organism evidence="5 6">
    <name type="scientific">Candidatus Mediterraneibacter faecipullorum</name>
    <dbReference type="NCBI Taxonomy" id="2838670"/>
    <lineage>
        <taxon>Bacteria</taxon>
        <taxon>Bacillati</taxon>
        <taxon>Bacillota</taxon>
        <taxon>Clostridia</taxon>
        <taxon>Lachnospirales</taxon>
        <taxon>Lachnospiraceae</taxon>
        <taxon>Mediterraneibacter</taxon>
    </lineage>
</organism>
<comment type="similarity">
    <text evidence="1">Belongs to the bacterial solute-binding protein 1 family.</text>
</comment>
<dbReference type="Proteomes" id="UP000823890">
    <property type="component" value="Unassembled WGS sequence"/>
</dbReference>